<dbReference type="InterPro" id="IPR013325">
    <property type="entry name" value="RNA_pol_sigma_r2"/>
</dbReference>
<evidence type="ECO:0000256" key="4">
    <source>
        <dbReference type="ARBA" id="ARBA00023163"/>
    </source>
</evidence>
<dbReference type="InterPro" id="IPR039425">
    <property type="entry name" value="RNA_pol_sigma-70-like"/>
</dbReference>
<dbReference type="Gene3D" id="1.10.1740.10">
    <property type="match status" value="1"/>
</dbReference>
<feature type="domain" description="RNA polymerase sigma factor 70 region 4 type 2" evidence="6">
    <location>
        <begin position="108"/>
        <end position="160"/>
    </location>
</feature>
<evidence type="ECO:0000259" key="5">
    <source>
        <dbReference type="Pfam" id="PF04542"/>
    </source>
</evidence>
<dbReference type="InterPro" id="IPR014284">
    <property type="entry name" value="RNA_pol_sigma-70_dom"/>
</dbReference>
<comment type="caution">
    <text evidence="7">The sequence shown here is derived from an EMBL/GenBank/DDBJ whole genome shotgun (WGS) entry which is preliminary data.</text>
</comment>
<evidence type="ECO:0000256" key="2">
    <source>
        <dbReference type="ARBA" id="ARBA00023015"/>
    </source>
</evidence>
<comment type="similarity">
    <text evidence="1">Belongs to the sigma-70 factor family. ECF subfamily.</text>
</comment>
<keyword evidence="8" id="KW-1185">Reference proteome</keyword>
<organism evidence="7 8">
    <name type="scientific">Halomonas casei</name>
    <dbReference type="NCBI Taxonomy" id="2742613"/>
    <lineage>
        <taxon>Bacteria</taxon>
        <taxon>Pseudomonadati</taxon>
        <taxon>Pseudomonadota</taxon>
        <taxon>Gammaproteobacteria</taxon>
        <taxon>Oceanospirillales</taxon>
        <taxon>Halomonadaceae</taxon>
        <taxon>Halomonas</taxon>
    </lineage>
</organism>
<dbReference type="RefSeq" id="WP_192535740.1">
    <property type="nucleotide sequence ID" value="NZ_RRZD01000001.1"/>
</dbReference>
<dbReference type="InterPro" id="IPR013249">
    <property type="entry name" value="RNA_pol_sigma70_r4_t2"/>
</dbReference>
<dbReference type="SUPFAM" id="SSF88946">
    <property type="entry name" value="Sigma2 domain of RNA polymerase sigma factors"/>
    <property type="match status" value="1"/>
</dbReference>
<dbReference type="CDD" id="cd06171">
    <property type="entry name" value="Sigma70_r4"/>
    <property type="match status" value="1"/>
</dbReference>
<name>A0ABR9EXZ6_9GAMM</name>
<dbReference type="SUPFAM" id="SSF88659">
    <property type="entry name" value="Sigma3 and sigma4 domains of RNA polymerase sigma factors"/>
    <property type="match status" value="1"/>
</dbReference>
<dbReference type="PANTHER" id="PTHR43133">
    <property type="entry name" value="RNA POLYMERASE ECF-TYPE SIGMA FACTO"/>
    <property type="match status" value="1"/>
</dbReference>
<dbReference type="PANTHER" id="PTHR43133:SF63">
    <property type="entry name" value="RNA POLYMERASE SIGMA FACTOR FECI-RELATED"/>
    <property type="match status" value="1"/>
</dbReference>
<evidence type="ECO:0000313" key="7">
    <source>
        <dbReference type="EMBL" id="MBE0398734.1"/>
    </source>
</evidence>
<dbReference type="InterPro" id="IPR036388">
    <property type="entry name" value="WH-like_DNA-bd_sf"/>
</dbReference>
<protein>
    <submittedName>
        <fullName evidence="7">RNA polymerase sigma factor</fullName>
    </submittedName>
</protein>
<keyword evidence="2" id="KW-0805">Transcription regulation</keyword>
<dbReference type="InterPro" id="IPR007627">
    <property type="entry name" value="RNA_pol_sigma70_r2"/>
</dbReference>
<dbReference type="Pfam" id="PF04542">
    <property type="entry name" value="Sigma70_r2"/>
    <property type="match status" value="1"/>
</dbReference>
<keyword evidence="3" id="KW-0731">Sigma factor</keyword>
<dbReference type="InterPro" id="IPR013324">
    <property type="entry name" value="RNA_pol_sigma_r3/r4-like"/>
</dbReference>
<evidence type="ECO:0000259" key="6">
    <source>
        <dbReference type="Pfam" id="PF08281"/>
    </source>
</evidence>
<gene>
    <name evidence="7" type="ORF">EI168_01245</name>
</gene>
<dbReference type="EMBL" id="RRZD01000001">
    <property type="protein sequence ID" value="MBE0398734.1"/>
    <property type="molecule type" value="Genomic_DNA"/>
</dbReference>
<sequence>MTKTSSALLRMFLNERHRLIKRIKQVVGSTSVAEDLAQDTFVKLWQRPSKETDTAGLLHRTAHNLALDYLRSQGVRKRHQTQEFNATIDEPPQEPSPEQIAHKTQQWQKLIDQLNTLPPRTKRVFLLNRISGETYQAIAERLGISVSTVEKDMMHAMRQCRKWKKQSINEENIQSTRCINNNRPRSQEGLDRD</sequence>
<dbReference type="Pfam" id="PF08281">
    <property type="entry name" value="Sigma70_r4_2"/>
    <property type="match status" value="1"/>
</dbReference>
<evidence type="ECO:0000256" key="1">
    <source>
        <dbReference type="ARBA" id="ARBA00010641"/>
    </source>
</evidence>
<proteinExistence type="inferred from homology"/>
<keyword evidence="4" id="KW-0804">Transcription</keyword>
<reference evidence="7 8" key="1">
    <citation type="submission" date="2020-07" db="EMBL/GenBank/DDBJ databases">
        <title>Halophilic bacteria isolated from french cheeses.</title>
        <authorList>
            <person name="Kothe C.I."/>
            <person name="Farah-Kraiem B."/>
            <person name="Renault P."/>
            <person name="Dridi B."/>
        </authorList>
    </citation>
    <scope>NUCLEOTIDE SEQUENCE [LARGE SCALE GENOMIC DNA]</scope>
    <source>
        <strain evidence="7 8">FME1</strain>
    </source>
</reference>
<dbReference type="NCBIfam" id="TIGR02937">
    <property type="entry name" value="sigma70-ECF"/>
    <property type="match status" value="1"/>
</dbReference>
<evidence type="ECO:0000313" key="8">
    <source>
        <dbReference type="Proteomes" id="UP001645039"/>
    </source>
</evidence>
<dbReference type="Proteomes" id="UP001645039">
    <property type="component" value="Unassembled WGS sequence"/>
</dbReference>
<evidence type="ECO:0000256" key="3">
    <source>
        <dbReference type="ARBA" id="ARBA00023082"/>
    </source>
</evidence>
<dbReference type="Gene3D" id="1.10.10.10">
    <property type="entry name" value="Winged helix-like DNA-binding domain superfamily/Winged helix DNA-binding domain"/>
    <property type="match status" value="1"/>
</dbReference>
<accession>A0ABR9EXZ6</accession>
<feature type="domain" description="RNA polymerase sigma-70 region 2" evidence="5">
    <location>
        <begin position="16"/>
        <end position="74"/>
    </location>
</feature>